<evidence type="ECO:0000256" key="2">
    <source>
        <dbReference type="ARBA" id="ARBA00007935"/>
    </source>
</evidence>
<comment type="caution">
    <text evidence="9">The sequence shown here is derived from an EMBL/GenBank/DDBJ whole genome shotgun (WGS) entry which is preliminary data.</text>
</comment>
<feature type="transmembrane region" description="Helical" evidence="8">
    <location>
        <begin position="265"/>
        <end position="286"/>
    </location>
</feature>
<feature type="transmembrane region" description="Helical" evidence="8">
    <location>
        <begin position="226"/>
        <end position="253"/>
    </location>
</feature>
<protein>
    <submittedName>
        <fullName evidence="9">Iron ABC transporter permease</fullName>
    </submittedName>
</protein>
<accession>A0A501XJZ5</accession>
<dbReference type="SUPFAM" id="SSF81345">
    <property type="entry name" value="ABC transporter involved in vitamin B12 uptake, BtuC"/>
    <property type="match status" value="1"/>
</dbReference>
<keyword evidence="7 8" id="KW-0472">Membrane</keyword>
<organism evidence="9 10">
    <name type="scientific">Sandaracinobacter neustonicus</name>
    <dbReference type="NCBI Taxonomy" id="1715348"/>
    <lineage>
        <taxon>Bacteria</taxon>
        <taxon>Pseudomonadati</taxon>
        <taxon>Pseudomonadota</taxon>
        <taxon>Alphaproteobacteria</taxon>
        <taxon>Sphingomonadales</taxon>
        <taxon>Sphingosinicellaceae</taxon>
        <taxon>Sandaracinobacter</taxon>
    </lineage>
</organism>
<feature type="transmembrane region" description="Helical" evidence="8">
    <location>
        <begin position="53"/>
        <end position="73"/>
    </location>
</feature>
<feature type="transmembrane region" description="Helical" evidence="8">
    <location>
        <begin position="135"/>
        <end position="159"/>
    </location>
</feature>
<dbReference type="GO" id="GO:0005886">
    <property type="term" value="C:plasma membrane"/>
    <property type="evidence" value="ECO:0007669"/>
    <property type="project" value="UniProtKB-SubCell"/>
</dbReference>
<evidence type="ECO:0000256" key="4">
    <source>
        <dbReference type="ARBA" id="ARBA00022475"/>
    </source>
</evidence>
<comment type="subcellular location">
    <subcellularLocation>
        <location evidence="1">Cell membrane</location>
        <topology evidence="1">Multi-pass membrane protein</topology>
    </subcellularLocation>
</comment>
<proteinExistence type="inferred from homology"/>
<evidence type="ECO:0000256" key="3">
    <source>
        <dbReference type="ARBA" id="ARBA00022448"/>
    </source>
</evidence>
<dbReference type="CDD" id="cd06550">
    <property type="entry name" value="TM_ABC_iron-siderophores_like"/>
    <property type="match status" value="1"/>
</dbReference>
<keyword evidence="5 8" id="KW-0812">Transmembrane</keyword>
<keyword evidence="3" id="KW-0813">Transport</keyword>
<feature type="transmembrane region" description="Helical" evidence="8">
    <location>
        <begin position="80"/>
        <end position="101"/>
    </location>
</feature>
<evidence type="ECO:0000313" key="9">
    <source>
        <dbReference type="EMBL" id="TPE61002.1"/>
    </source>
</evidence>
<dbReference type="AlphaFoldDB" id="A0A501XJZ5"/>
<dbReference type="GO" id="GO:0022857">
    <property type="term" value="F:transmembrane transporter activity"/>
    <property type="evidence" value="ECO:0007669"/>
    <property type="project" value="InterPro"/>
</dbReference>
<dbReference type="PANTHER" id="PTHR30472:SF25">
    <property type="entry name" value="ABC TRANSPORTER PERMEASE PROTEIN MJ0876-RELATED"/>
    <property type="match status" value="1"/>
</dbReference>
<feature type="transmembrane region" description="Helical" evidence="8">
    <location>
        <begin position="179"/>
        <end position="199"/>
    </location>
</feature>
<evidence type="ECO:0000256" key="7">
    <source>
        <dbReference type="ARBA" id="ARBA00023136"/>
    </source>
</evidence>
<evidence type="ECO:0000256" key="8">
    <source>
        <dbReference type="SAM" id="Phobius"/>
    </source>
</evidence>
<evidence type="ECO:0000256" key="1">
    <source>
        <dbReference type="ARBA" id="ARBA00004651"/>
    </source>
</evidence>
<keyword evidence="6 8" id="KW-1133">Transmembrane helix</keyword>
<dbReference type="PANTHER" id="PTHR30472">
    <property type="entry name" value="FERRIC ENTEROBACTIN TRANSPORT SYSTEM PERMEASE PROTEIN"/>
    <property type="match status" value="1"/>
</dbReference>
<dbReference type="GO" id="GO:0033214">
    <property type="term" value="P:siderophore-iron import into cell"/>
    <property type="evidence" value="ECO:0007669"/>
    <property type="project" value="TreeGrafter"/>
</dbReference>
<sequence>MRRAQLIALLALGTVATFLLSLMAGKVWIAPWGLAAGTPEALVMAELRLPRALLGLVIGAMLGASGAVLQGYLRNPLADAGVLGVSANAAFGAVLALFLGLSATPLLVAAFGMGGAVAAMALLALLAGRSASATGFVLAGVVLSSLAAALTALLISLAPNPFALEEIVTWLMGALTDRGWPQLWVVTPFAALGLGLLMLTGRALDALALGEAAARSLGVDLRATRWLVIAGTGLGVGAAVSVTGVVGFVGLIVPHLLRPFAGERPSALILPSALGGAILLLLADSLVRLSPGAGELKLGIAMALLGAPFFLWLLWRKRELIP</sequence>
<evidence type="ECO:0000256" key="5">
    <source>
        <dbReference type="ARBA" id="ARBA00022692"/>
    </source>
</evidence>
<dbReference type="InterPro" id="IPR037294">
    <property type="entry name" value="ABC_BtuC-like"/>
</dbReference>
<gene>
    <name evidence="9" type="ORF">FJQ54_08850</name>
</gene>
<dbReference type="Proteomes" id="UP000319897">
    <property type="component" value="Unassembled WGS sequence"/>
</dbReference>
<evidence type="ECO:0000313" key="10">
    <source>
        <dbReference type="Proteomes" id="UP000319897"/>
    </source>
</evidence>
<dbReference type="RefSeq" id="WP_140928060.1">
    <property type="nucleotide sequence ID" value="NZ_VFSU01000024.1"/>
</dbReference>
<dbReference type="InterPro" id="IPR000522">
    <property type="entry name" value="ABC_transptr_permease_BtuC"/>
</dbReference>
<dbReference type="OrthoDB" id="9811975at2"/>
<dbReference type="Gene3D" id="1.10.3470.10">
    <property type="entry name" value="ABC transporter involved in vitamin B12 uptake, BtuC"/>
    <property type="match status" value="1"/>
</dbReference>
<dbReference type="Pfam" id="PF01032">
    <property type="entry name" value="FecCD"/>
    <property type="match status" value="1"/>
</dbReference>
<evidence type="ECO:0000256" key="6">
    <source>
        <dbReference type="ARBA" id="ARBA00022989"/>
    </source>
</evidence>
<feature type="transmembrane region" description="Helical" evidence="8">
    <location>
        <begin position="298"/>
        <end position="315"/>
    </location>
</feature>
<name>A0A501XJZ5_9SPHN</name>
<keyword evidence="4" id="KW-1003">Cell membrane</keyword>
<reference evidence="9 10" key="1">
    <citation type="submission" date="2019-06" db="EMBL/GenBank/DDBJ databases">
        <authorList>
            <person name="Lee I."/>
            <person name="Jang G.I."/>
            <person name="Hwang C.Y."/>
        </authorList>
    </citation>
    <scope>NUCLEOTIDE SEQUENCE [LARGE SCALE GENOMIC DNA]</scope>
    <source>
        <strain evidence="9 10">PAMC 28131</strain>
    </source>
</reference>
<dbReference type="EMBL" id="VFSU01000024">
    <property type="protein sequence ID" value="TPE61002.1"/>
    <property type="molecule type" value="Genomic_DNA"/>
</dbReference>
<feature type="transmembrane region" description="Helical" evidence="8">
    <location>
        <begin position="107"/>
        <end position="128"/>
    </location>
</feature>
<keyword evidence="10" id="KW-1185">Reference proteome</keyword>
<comment type="similarity">
    <text evidence="2">Belongs to the binding-protein-dependent transport system permease family. FecCD subfamily.</text>
</comment>